<name>A0ABQ2DH22_9DEIO</name>
<dbReference type="PRINTS" id="PR01035">
    <property type="entry name" value="TCRTETA"/>
</dbReference>
<reference evidence="9" key="1">
    <citation type="journal article" date="2019" name="Int. J. Syst. Evol. Microbiol.">
        <title>The Global Catalogue of Microorganisms (GCM) 10K type strain sequencing project: providing services to taxonomists for standard genome sequencing and annotation.</title>
        <authorList>
            <consortium name="The Broad Institute Genomics Platform"/>
            <consortium name="The Broad Institute Genome Sequencing Center for Infectious Disease"/>
            <person name="Wu L."/>
            <person name="Ma J."/>
        </authorList>
    </citation>
    <scope>NUCLEOTIDE SEQUENCE [LARGE SCALE GENOMIC DNA]</scope>
    <source>
        <strain evidence="9">JCM 14370</strain>
    </source>
</reference>
<comment type="subcellular location">
    <subcellularLocation>
        <location evidence="1">Cell membrane</location>
        <topology evidence="1">Multi-pass membrane protein</topology>
    </subcellularLocation>
</comment>
<feature type="domain" description="Major facilitator superfamily (MFS) profile" evidence="7">
    <location>
        <begin position="16"/>
        <end position="400"/>
    </location>
</feature>
<dbReference type="Pfam" id="PF07690">
    <property type="entry name" value="MFS_1"/>
    <property type="match status" value="1"/>
</dbReference>
<feature type="transmembrane region" description="Helical" evidence="6">
    <location>
        <begin position="115"/>
        <end position="134"/>
    </location>
</feature>
<keyword evidence="5 6" id="KW-0472">Membrane</keyword>
<feature type="transmembrane region" description="Helical" evidence="6">
    <location>
        <begin position="53"/>
        <end position="73"/>
    </location>
</feature>
<sequence>MKYANFTKQKPRPAFALLLLVAALGIEFMDELVDGVSGAAWPLIQKDLSLSYLQVGILLSVPAFLANLIEPVLSLLADLGWRKRLLLLGGLAYTAGMALIAVSGGFWGLLIAMTLYYPSAGMFVNLMQAAWMDAEPERREQNMARWALAGSLGNVLGPLLVGLLALLGLGWRPAFAVLAVLMGVALLFAFRIRHLLANPPADPEQQEQETLLEAIKGAGQALLNREVRLYLILLEFANLMLDIFRGFVALYFVDVAGTTEAQAALAVMVLTGVGLLGDALVVPLLERVSGMVYMRFSVFALLLVFPLFMLIQPLLIKLVLLGVLGLLTSGWYAILQARLYASLPEKSGTVLALGSVAGLVGGIFPFLLGAWAQHYGLNSAMWLLLAGPVVLLMGLLGRRG</sequence>
<dbReference type="EMBL" id="BMOD01000035">
    <property type="protein sequence ID" value="GGJ56311.1"/>
    <property type="molecule type" value="Genomic_DNA"/>
</dbReference>
<feature type="transmembrane region" description="Helical" evidence="6">
    <location>
        <begin position="173"/>
        <end position="190"/>
    </location>
</feature>
<feature type="transmembrane region" description="Helical" evidence="6">
    <location>
        <begin position="264"/>
        <end position="285"/>
    </location>
</feature>
<dbReference type="InterPro" id="IPR001958">
    <property type="entry name" value="Tet-R_TetA/multi-R_MdtG-like"/>
</dbReference>
<evidence type="ECO:0000259" key="7">
    <source>
        <dbReference type="PROSITE" id="PS50850"/>
    </source>
</evidence>
<evidence type="ECO:0000256" key="3">
    <source>
        <dbReference type="ARBA" id="ARBA00022692"/>
    </source>
</evidence>
<evidence type="ECO:0000256" key="4">
    <source>
        <dbReference type="ARBA" id="ARBA00022989"/>
    </source>
</evidence>
<proteinExistence type="predicted"/>
<feature type="transmembrane region" description="Helical" evidence="6">
    <location>
        <begin position="146"/>
        <end position="167"/>
    </location>
</feature>
<feature type="transmembrane region" description="Helical" evidence="6">
    <location>
        <begin position="85"/>
        <end position="109"/>
    </location>
</feature>
<dbReference type="RefSeq" id="WP_189008303.1">
    <property type="nucleotide sequence ID" value="NZ_BMOD01000035.1"/>
</dbReference>
<feature type="transmembrane region" description="Helical" evidence="6">
    <location>
        <begin position="229"/>
        <end position="252"/>
    </location>
</feature>
<evidence type="ECO:0000256" key="6">
    <source>
        <dbReference type="SAM" id="Phobius"/>
    </source>
</evidence>
<keyword evidence="4 6" id="KW-1133">Transmembrane helix</keyword>
<dbReference type="PANTHER" id="PTHR43124:SF3">
    <property type="entry name" value="CHLORAMPHENICOL EFFLUX PUMP RV0191"/>
    <property type="match status" value="1"/>
</dbReference>
<protein>
    <recommendedName>
        <fullName evidence="7">Major facilitator superfamily (MFS) profile domain-containing protein</fullName>
    </recommendedName>
</protein>
<accession>A0ABQ2DH22</accession>
<dbReference type="InterPro" id="IPR020846">
    <property type="entry name" value="MFS_dom"/>
</dbReference>
<feature type="transmembrane region" description="Helical" evidence="6">
    <location>
        <begin position="347"/>
        <end position="368"/>
    </location>
</feature>
<dbReference type="InterPro" id="IPR050189">
    <property type="entry name" value="MFS_Efflux_Transporters"/>
</dbReference>
<gene>
    <name evidence="8" type="ORF">GCM10008938_48120</name>
</gene>
<dbReference type="InterPro" id="IPR036259">
    <property type="entry name" value="MFS_trans_sf"/>
</dbReference>
<dbReference type="Proteomes" id="UP000632222">
    <property type="component" value="Unassembled WGS sequence"/>
</dbReference>
<dbReference type="CDD" id="cd06174">
    <property type="entry name" value="MFS"/>
    <property type="match status" value="1"/>
</dbReference>
<evidence type="ECO:0000256" key="1">
    <source>
        <dbReference type="ARBA" id="ARBA00004651"/>
    </source>
</evidence>
<dbReference type="PANTHER" id="PTHR43124">
    <property type="entry name" value="PURINE EFFLUX PUMP PBUE"/>
    <property type="match status" value="1"/>
</dbReference>
<keyword evidence="9" id="KW-1185">Reference proteome</keyword>
<keyword evidence="3 6" id="KW-0812">Transmembrane</keyword>
<dbReference type="Gene3D" id="1.20.1250.20">
    <property type="entry name" value="MFS general substrate transporter like domains"/>
    <property type="match status" value="1"/>
</dbReference>
<evidence type="ECO:0000313" key="8">
    <source>
        <dbReference type="EMBL" id="GGJ56311.1"/>
    </source>
</evidence>
<dbReference type="PROSITE" id="PS50850">
    <property type="entry name" value="MFS"/>
    <property type="match status" value="1"/>
</dbReference>
<dbReference type="InterPro" id="IPR011701">
    <property type="entry name" value="MFS"/>
</dbReference>
<feature type="transmembrane region" description="Helical" evidence="6">
    <location>
        <begin position="380"/>
        <end position="397"/>
    </location>
</feature>
<dbReference type="SUPFAM" id="SSF103473">
    <property type="entry name" value="MFS general substrate transporter"/>
    <property type="match status" value="1"/>
</dbReference>
<feature type="transmembrane region" description="Helical" evidence="6">
    <location>
        <begin position="315"/>
        <end position="335"/>
    </location>
</feature>
<evidence type="ECO:0000313" key="9">
    <source>
        <dbReference type="Proteomes" id="UP000632222"/>
    </source>
</evidence>
<comment type="caution">
    <text evidence="8">The sequence shown here is derived from an EMBL/GenBank/DDBJ whole genome shotgun (WGS) entry which is preliminary data.</text>
</comment>
<keyword evidence="2" id="KW-1003">Cell membrane</keyword>
<feature type="transmembrane region" description="Helical" evidence="6">
    <location>
        <begin position="292"/>
        <end position="309"/>
    </location>
</feature>
<evidence type="ECO:0000256" key="5">
    <source>
        <dbReference type="ARBA" id="ARBA00023136"/>
    </source>
</evidence>
<organism evidence="8 9">
    <name type="scientific">Deinococcus roseus</name>
    <dbReference type="NCBI Taxonomy" id="392414"/>
    <lineage>
        <taxon>Bacteria</taxon>
        <taxon>Thermotogati</taxon>
        <taxon>Deinococcota</taxon>
        <taxon>Deinococci</taxon>
        <taxon>Deinococcales</taxon>
        <taxon>Deinococcaceae</taxon>
        <taxon>Deinococcus</taxon>
    </lineage>
</organism>
<evidence type="ECO:0000256" key="2">
    <source>
        <dbReference type="ARBA" id="ARBA00022475"/>
    </source>
</evidence>